<reference evidence="1" key="1">
    <citation type="submission" date="2016-01" db="EMBL/GenBank/DDBJ databases">
        <authorList>
            <person name="Peeters C."/>
        </authorList>
    </citation>
    <scope>NUCLEOTIDE SEQUENCE [LARGE SCALE GENOMIC DNA]</scope>
    <source>
        <strain evidence="1">LMG 22937</strain>
    </source>
</reference>
<name>A0A158L3J6_9BURK</name>
<evidence type="ECO:0000313" key="2">
    <source>
        <dbReference type="Proteomes" id="UP000054925"/>
    </source>
</evidence>
<comment type="caution">
    <text evidence="1">The sequence shown here is derived from an EMBL/GenBank/DDBJ whole genome shotgun (WGS) entry which is preliminary data.</text>
</comment>
<accession>A0A158L3J6</accession>
<dbReference type="Proteomes" id="UP000054925">
    <property type="component" value="Unassembled WGS sequence"/>
</dbReference>
<organism evidence="1 2">
    <name type="scientific">Caballeronia terrestris</name>
    <dbReference type="NCBI Taxonomy" id="1226301"/>
    <lineage>
        <taxon>Bacteria</taxon>
        <taxon>Pseudomonadati</taxon>
        <taxon>Pseudomonadota</taxon>
        <taxon>Betaproteobacteria</taxon>
        <taxon>Burkholderiales</taxon>
        <taxon>Burkholderiaceae</taxon>
        <taxon>Caballeronia</taxon>
    </lineage>
</organism>
<gene>
    <name evidence="1" type="ORF">AWB67_07507</name>
</gene>
<dbReference type="AlphaFoldDB" id="A0A158L3J6"/>
<proteinExistence type="predicted"/>
<dbReference type="EMBL" id="FCOL02000404">
    <property type="protein sequence ID" value="SAL87954.1"/>
    <property type="molecule type" value="Genomic_DNA"/>
</dbReference>
<sequence>MRLDAGGLQAAQVLFDPRRSRRHRHFAIRGLKHRVRERGAFQVLRIQQLHDVHLRGVDRHRHLIGLRIEFREHVTCIVRQPLCRLPVVFRRERDRTAHLDDHVRHRRTYARDQLVELREALGTLAVQLADMQMQHGGTRVITIHGFLDLIVHRHRNVFREVLGHPFRTVRGDGDDNLLLVFGVQRIVEKLHVLLQLRK</sequence>
<keyword evidence="2" id="KW-1185">Reference proteome</keyword>
<protein>
    <submittedName>
        <fullName evidence="1">Uncharacterized protein</fullName>
    </submittedName>
</protein>
<evidence type="ECO:0000313" key="1">
    <source>
        <dbReference type="EMBL" id="SAL87954.1"/>
    </source>
</evidence>